<gene>
    <name evidence="1" type="ORF">A4R43_36760</name>
</gene>
<dbReference type="KEGG" id="aab:A4R43_36760"/>
<sequence>MSARLKFGEIEPLLPTSGELPTVGELPVPRWEEPESAAAALRWWWSCGRCRRRARSIFDVLMHQRQCRGECGPDWPTEDEDGAR</sequence>
<keyword evidence="2" id="KW-1185">Reference proteome</keyword>
<proteinExistence type="predicted"/>
<dbReference type="RefSeq" id="WP_113696378.1">
    <property type="nucleotide sequence ID" value="NZ_CP015163.1"/>
</dbReference>
<dbReference type="EMBL" id="CP015163">
    <property type="protein sequence ID" value="AXB47323.1"/>
    <property type="molecule type" value="Genomic_DNA"/>
</dbReference>
<evidence type="ECO:0000313" key="2">
    <source>
        <dbReference type="Proteomes" id="UP000250434"/>
    </source>
</evidence>
<protein>
    <submittedName>
        <fullName evidence="1">Uncharacterized protein</fullName>
    </submittedName>
</protein>
<accession>A0A344LGZ9</accession>
<evidence type="ECO:0000313" key="1">
    <source>
        <dbReference type="EMBL" id="AXB47323.1"/>
    </source>
</evidence>
<dbReference type="AlphaFoldDB" id="A0A344LGZ9"/>
<organism evidence="1 2">
    <name type="scientific">Amycolatopsis albispora</name>
    <dbReference type="NCBI Taxonomy" id="1804986"/>
    <lineage>
        <taxon>Bacteria</taxon>
        <taxon>Bacillati</taxon>
        <taxon>Actinomycetota</taxon>
        <taxon>Actinomycetes</taxon>
        <taxon>Pseudonocardiales</taxon>
        <taxon>Pseudonocardiaceae</taxon>
        <taxon>Amycolatopsis</taxon>
    </lineage>
</organism>
<dbReference type="Proteomes" id="UP000250434">
    <property type="component" value="Chromosome"/>
</dbReference>
<name>A0A344LGZ9_9PSEU</name>
<reference evidence="1 2" key="1">
    <citation type="submission" date="2016-04" db="EMBL/GenBank/DDBJ databases">
        <title>Complete genome sequence and analysis of deep-sea sediment isolate, Amycolatopsis sp. WP1.</title>
        <authorList>
            <person name="Wang H."/>
            <person name="Chen S."/>
            <person name="Wu Q."/>
        </authorList>
    </citation>
    <scope>NUCLEOTIDE SEQUENCE [LARGE SCALE GENOMIC DNA]</scope>
    <source>
        <strain evidence="1 2">WP1</strain>
    </source>
</reference>